<sequence>MFGKSKELIKNLRAQLDAMAAEKSRLAMAADKAKQEKEALAARVAELEAELAFQRGMFENMERFGVSFLEMQRTLAGLAQNMKTEKEHAVTAASASGASRAVMEDIASNLQSVAEKTQQTASSVERLNERAGQIGGIVKLIKEIADQTNLLALNAAIEAARAGEQGRGFAVVADEVRKLAERTANATNEISTLVGAIQTEIQGTKGQMETEARESANFSLKGEEASKALKHLIELSHDMEGAISASALRSFVELAKVDHLVFKFEIYKVFMGLSEKKPQDFASHTACRLGKWYYEGDGHACFSQLPGYREIEAPHKTVHSAGVAALEAFYAGDKTAALSHLQKMENASLDVLANLERMAASGEADSSILCVNHGH</sequence>
<keyword evidence="1 2" id="KW-0807">Transducer</keyword>
<evidence type="ECO:0000313" key="6">
    <source>
        <dbReference type="Proteomes" id="UP001482231"/>
    </source>
</evidence>
<dbReference type="SUPFAM" id="SSF58104">
    <property type="entry name" value="Methyl-accepting chemotaxis protein (MCP) signaling domain"/>
    <property type="match status" value="1"/>
</dbReference>
<reference evidence="5 6" key="1">
    <citation type="submission" date="2024-02" db="EMBL/GenBank/DDBJ databases">
        <title>New thermophilic sulfur-oxidizing bacteria from a hot springs of the Uzon caldera (Kamchatka, Russia).</title>
        <authorList>
            <person name="Dukat A.M."/>
            <person name="Elcheninov A.G."/>
            <person name="Frolov E.N."/>
        </authorList>
    </citation>
    <scope>NUCLEOTIDE SEQUENCE [LARGE SCALE GENOMIC DNA]</scope>
    <source>
        <strain evidence="5 6">AK1</strain>
    </source>
</reference>
<evidence type="ECO:0000256" key="2">
    <source>
        <dbReference type="PROSITE-ProRule" id="PRU00284"/>
    </source>
</evidence>
<dbReference type="Gene3D" id="1.20.120.30">
    <property type="entry name" value="Aspartate receptor, ligand-binding domain"/>
    <property type="match status" value="1"/>
</dbReference>
<evidence type="ECO:0000256" key="3">
    <source>
        <dbReference type="SAM" id="Coils"/>
    </source>
</evidence>
<dbReference type="InterPro" id="IPR025991">
    <property type="entry name" value="Chemoreceptor_zinc-bind_dom"/>
</dbReference>
<dbReference type="Proteomes" id="UP001482231">
    <property type="component" value="Unassembled WGS sequence"/>
</dbReference>
<dbReference type="PANTHER" id="PTHR32089:SF112">
    <property type="entry name" value="LYSOZYME-LIKE PROTEIN-RELATED"/>
    <property type="match status" value="1"/>
</dbReference>
<dbReference type="RefSeq" id="WP_347306394.1">
    <property type="nucleotide sequence ID" value="NZ_JBAJEX010000001.1"/>
</dbReference>
<dbReference type="Gene3D" id="6.10.250.3200">
    <property type="match status" value="1"/>
</dbReference>
<evidence type="ECO:0000259" key="4">
    <source>
        <dbReference type="PROSITE" id="PS50111"/>
    </source>
</evidence>
<evidence type="ECO:0000256" key="1">
    <source>
        <dbReference type="ARBA" id="ARBA00023224"/>
    </source>
</evidence>
<keyword evidence="3" id="KW-0175">Coiled coil</keyword>
<feature type="coiled-coil region" evidence="3">
    <location>
        <begin position="9"/>
        <end position="57"/>
    </location>
</feature>
<dbReference type="EMBL" id="JBAJEX010000001">
    <property type="protein sequence ID" value="MEO1765865.1"/>
    <property type="molecule type" value="Genomic_DNA"/>
</dbReference>
<dbReference type="Pfam" id="PF13682">
    <property type="entry name" value="CZB"/>
    <property type="match status" value="1"/>
</dbReference>
<dbReference type="SMART" id="SM00283">
    <property type="entry name" value="MA"/>
    <property type="match status" value="1"/>
</dbReference>
<proteinExistence type="predicted"/>
<keyword evidence="6" id="KW-1185">Reference proteome</keyword>
<gene>
    <name evidence="5" type="ORF">V6E02_01340</name>
</gene>
<name>A0ABV0EB37_9BURK</name>
<feature type="domain" description="Methyl-accepting transducer" evidence="4">
    <location>
        <begin position="59"/>
        <end position="257"/>
    </location>
</feature>
<protein>
    <submittedName>
        <fullName evidence="5">Methyl-accepting chemotaxis protein</fullName>
    </submittedName>
</protein>
<dbReference type="PROSITE" id="PS50111">
    <property type="entry name" value="CHEMOTAXIS_TRANSDUC_2"/>
    <property type="match status" value="1"/>
</dbReference>
<accession>A0ABV0EB37</accession>
<dbReference type="Pfam" id="PF00015">
    <property type="entry name" value="MCPsignal"/>
    <property type="match status" value="1"/>
</dbReference>
<evidence type="ECO:0000313" key="5">
    <source>
        <dbReference type="EMBL" id="MEO1765865.1"/>
    </source>
</evidence>
<dbReference type="PANTHER" id="PTHR32089">
    <property type="entry name" value="METHYL-ACCEPTING CHEMOTAXIS PROTEIN MCPB"/>
    <property type="match status" value="1"/>
</dbReference>
<comment type="caution">
    <text evidence="5">The sequence shown here is derived from an EMBL/GenBank/DDBJ whole genome shotgun (WGS) entry which is preliminary data.</text>
</comment>
<organism evidence="5 6">
    <name type="scientific">Thiobacter aerophilum</name>
    <dbReference type="NCBI Taxonomy" id="3121275"/>
    <lineage>
        <taxon>Bacteria</taxon>
        <taxon>Pseudomonadati</taxon>
        <taxon>Pseudomonadota</taxon>
        <taxon>Betaproteobacteria</taxon>
        <taxon>Burkholderiales</taxon>
        <taxon>Thiobacteraceae</taxon>
        <taxon>Thiobacter</taxon>
    </lineage>
</organism>
<dbReference type="InterPro" id="IPR004089">
    <property type="entry name" value="MCPsignal_dom"/>
</dbReference>